<accession>A0A5N6W903</accession>
<keyword evidence="1" id="KW-0812">Transmembrane</keyword>
<feature type="transmembrane region" description="Helical" evidence="1">
    <location>
        <begin position="89"/>
        <end position="111"/>
    </location>
</feature>
<gene>
    <name evidence="2" type="ORF">BDV41DRAFT_124111</name>
</gene>
<evidence type="ECO:0000313" key="3">
    <source>
        <dbReference type="Proteomes" id="UP000325433"/>
    </source>
</evidence>
<evidence type="ECO:0000313" key="2">
    <source>
        <dbReference type="EMBL" id="KAE8316309.1"/>
    </source>
</evidence>
<name>A0A5N6W903_9EURO</name>
<feature type="transmembrane region" description="Helical" evidence="1">
    <location>
        <begin position="29"/>
        <end position="46"/>
    </location>
</feature>
<organism evidence="2 3">
    <name type="scientific">Aspergillus transmontanensis</name>
    <dbReference type="NCBI Taxonomy" id="1034304"/>
    <lineage>
        <taxon>Eukaryota</taxon>
        <taxon>Fungi</taxon>
        <taxon>Dikarya</taxon>
        <taxon>Ascomycota</taxon>
        <taxon>Pezizomycotina</taxon>
        <taxon>Eurotiomycetes</taxon>
        <taxon>Eurotiomycetidae</taxon>
        <taxon>Eurotiales</taxon>
        <taxon>Aspergillaceae</taxon>
        <taxon>Aspergillus</taxon>
        <taxon>Aspergillus subgen. Circumdati</taxon>
    </lineage>
</organism>
<sequence length="205" mass="24083">MMSFLFGLLYLLNDLPVLRILDRTSNWPLVITFVTFFFFFFFFFYVDSASIIPVSSESPPYPPVIRTCTVVGMGLSDVIRPRVKFWRRLKFSVIMFVYFILILFSQTLGLFPRHSRVREFSSHPRHLLRMTSPNWGPRLALMRLSGIERSTSKGLVVTTTIQAKSRKYGYARPRNRIRRRPSPRRSSPLALRSITCKILTYRLIY</sequence>
<protein>
    <submittedName>
        <fullName evidence="2">Uncharacterized protein</fullName>
    </submittedName>
</protein>
<keyword evidence="1" id="KW-1133">Transmembrane helix</keyword>
<dbReference type="EMBL" id="ML738307">
    <property type="protein sequence ID" value="KAE8316309.1"/>
    <property type="molecule type" value="Genomic_DNA"/>
</dbReference>
<dbReference type="Proteomes" id="UP000325433">
    <property type="component" value="Unassembled WGS sequence"/>
</dbReference>
<keyword evidence="1" id="KW-0472">Membrane</keyword>
<dbReference type="AlphaFoldDB" id="A0A5N6W903"/>
<evidence type="ECO:0000256" key="1">
    <source>
        <dbReference type="SAM" id="Phobius"/>
    </source>
</evidence>
<keyword evidence="3" id="KW-1185">Reference proteome</keyword>
<reference evidence="3" key="1">
    <citation type="submission" date="2019-04" db="EMBL/GenBank/DDBJ databases">
        <title>Friends and foes A comparative genomics studyof 23 Aspergillus species from section Flavi.</title>
        <authorList>
            <consortium name="DOE Joint Genome Institute"/>
            <person name="Kjaerbolling I."/>
            <person name="Vesth T."/>
            <person name="Frisvad J.C."/>
            <person name="Nybo J.L."/>
            <person name="Theobald S."/>
            <person name="Kildgaard S."/>
            <person name="Isbrandt T."/>
            <person name="Kuo A."/>
            <person name="Sato A."/>
            <person name="Lyhne E.K."/>
            <person name="Kogle M.E."/>
            <person name="Wiebenga A."/>
            <person name="Kun R.S."/>
            <person name="Lubbers R.J."/>
            <person name="Makela M.R."/>
            <person name="Barry K."/>
            <person name="Chovatia M."/>
            <person name="Clum A."/>
            <person name="Daum C."/>
            <person name="Haridas S."/>
            <person name="He G."/>
            <person name="LaButti K."/>
            <person name="Lipzen A."/>
            <person name="Mondo S."/>
            <person name="Riley R."/>
            <person name="Salamov A."/>
            <person name="Simmons B.A."/>
            <person name="Magnuson J.K."/>
            <person name="Henrissat B."/>
            <person name="Mortensen U.H."/>
            <person name="Larsen T.O."/>
            <person name="Devries R.P."/>
            <person name="Grigoriev I.V."/>
            <person name="Machida M."/>
            <person name="Baker S.E."/>
            <person name="Andersen M.R."/>
        </authorList>
    </citation>
    <scope>NUCLEOTIDE SEQUENCE [LARGE SCALE GENOMIC DNA]</scope>
    <source>
        <strain evidence="3">CBS 130015</strain>
    </source>
</reference>
<proteinExistence type="predicted"/>